<evidence type="ECO:0000256" key="5">
    <source>
        <dbReference type="ARBA" id="ARBA00022679"/>
    </source>
</evidence>
<reference evidence="17" key="1">
    <citation type="submission" date="2015-08" db="EMBL/GenBank/DDBJ databases">
        <title>Development of polymerase chain reaction assay to detect Cyprinid herpesvirus 1 in koi and common carp.</title>
        <authorList>
            <person name="Oliveira Viadanna P.H."/>
            <person name="Miller-Morgan T."/>
            <person name="Peterson T."/>
            <person name="Way K."/>
            <person name="Stone D.M."/>
            <person name="Hedrick R.P."/>
            <person name="Marty G.D."/>
            <person name="Pilarski F."/>
            <person name="Waltzek T.B."/>
        </authorList>
    </citation>
    <scope>NUCLEOTIDE SEQUENCE</scope>
    <source>
        <strain evidence="16">Cyhv1_Brazil</strain>
        <strain evidence="17">Cyhv1_n_Cali_USA</strain>
    </source>
</reference>
<evidence type="ECO:0000313" key="17">
    <source>
        <dbReference type="EMBL" id="AOG20815.1"/>
    </source>
</evidence>
<comment type="catalytic activity">
    <reaction evidence="11 14">
        <text>thymidine + ATP = dTMP + ADP + H(+)</text>
        <dbReference type="Rhea" id="RHEA:19129"/>
        <dbReference type="ChEBI" id="CHEBI:15378"/>
        <dbReference type="ChEBI" id="CHEBI:17748"/>
        <dbReference type="ChEBI" id="CHEBI:30616"/>
        <dbReference type="ChEBI" id="CHEBI:63528"/>
        <dbReference type="ChEBI" id="CHEBI:456216"/>
        <dbReference type="EC" id="2.7.1.21"/>
    </reaction>
</comment>
<dbReference type="SUPFAM" id="SSF57716">
    <property type="entry name" value="Glucocorticoid receptor-like (DNA-binding domain)"/>
    <property type="match status" value="1"/>
</dbReference>
<evidence type="ECO:0000256" key="13">
    <source>
        <dbReference type="PIRSR" id="PIRSR035805-2"/>
    </source>
</evidence>
<evidence type="ECO:0000256" key="10">
    <source>
        <dbReference type="ARBA" id="ARBA00022840"/>
    </source>
</evidence>
<dbReference type="EMBL" id="KT587201">
    <property type="protein sequence ID" value="AOG20815.1"/>
    <property type="molecule type" value="Genomic_DNA"/>
</dbReference>
<dbReference type="PANTHER" id="PTHR11441:SF0">
    <property type="entry name" value="THYMIDINE KINASE, CYTOSOLIC"/>
    <property type="match status" value="1"/>
</dbReference>
<keyword evidence="4 14" id="KW-0237">DNA synthesis</keyword>
<dbReference type="GO" id="GO:0005524">
    <property type="term" value="F:ATP binding"/>
    <property type="evidence" value="ECO:0007669"/>
    <property type="project" value="UniProtKB-KW"/>
</dbReference>
<reference evidence="18" key="2">
    <citation type="submission" date="2016-02" db="EMBL/GenBank/DDBJ databases">
        <title>Development of a polymerase chain reaction assay to detect Cyprinid herpesvirus 1 in koi and common carp.</title>
        <authorList>
            <person name="Viadanna P."/>
            <person name="Miller-Morgan T."/>
            <person name="Peterson T."/>
            <person name="Way K."/>
            <person name="Stone D."/>
            <person name="Marty G."/>
            <person name="Pilarski F."/>
            <person name="Hedrick R."/>
            <person name="Waltzek T."/>
        </authorList>
    </citation>
    <scope>NUCLEOTIDE SEQUENCE</scope>
    <source>
        <strain evidence="18">CyHV1C1</strain>
    </source>
</reference>
<evidence type="ECO:0000313" key="18">
    <source>
        <dbReference type="EMBL" id="AOG62192.1"/>
    </source>
</evidence>
<dbReference type="PROSITE" id="PS00603">
    <property type="entry name" value="TK_CELLULAR_TYPE"/>
    <property type="match status" value="1"/>
</dbReference>
<dbReference type="GO" id="GO:0046104">
    <property type="term" value="P:thymidine metabolic process"/>
    <property type="evidence" value="ECO:0007669"/>
    <property type="project" value="TreeGrafter"/>
</dbReference>
<dbReference type="EC" id="2.7.1.21" evidence="2 14"/>
<feature type="active site" description="Proton acceptor" evidence="12">
    <location>
        <position position="82"/>
    </location>
</feature>
<keyword evidence="9" id="KW-0862">Zinc</keyword>
<dbReference type="PANTHER" id="PTHR11441">
    <property type="entry name" value="THYMIDINE KINASE"/>
    <property type="match status" value="1"/>
</dbReference>
<accession>A0A1P8C3Z6</accession>
<dbReference type="GO" id="GO:0046872">
    <property type="term" value="F:metal ion binding"/>
    <property type="evidence" value="ECO:0007669"/>
    <property type="project" value="UniProtKB-KW"/>
</dbReference>
<feature type="binding site" evidence="13">
    <location>
        <begin position="158"/>
        <end position="161"/>
    </location>
    <ligand>
        <name>substrate</name>
    </ligand>
</feature>
<protein>
    <recommendedName>
        <fullName evidence="3 14">Thymidine kinase</fullName>
        <ecNumber evidence="2 14">2.7.1.21</ecNumber>
    </recommendedName>
</protein>
<dbReference type="Gene3D" id="3.30.60.20">
    <property type="match status" value="1"/>
</dbReference>
<keyword evidence="7 14" id="KW-0547">Nucleotide-binding</keyword>
<keyword evidence="6" id="KW-0479">Metal-binding</keyword>
<dbReference type="InterPro" id="IPR027417">
    <property type="entry name" value="P-loop_NTPase"/>
</dbReference>
<keyword evidence="10 14" id="KW-0067">ATP-binding</keyword>
<evidence type="ECO:0000256" key="9">
    <source>
        <dbReference type="ARBA" id="ARBA00022833"/>
    </source>
</evidence>
<evidence type="ECO:0000256" key="1">
    <source>
        <dbReference type="ARBA" id="ARBA00007587"/>
    </source>
</evidence>
<evidence type="ECO:0000313" key="16">
    <source>
        <dbReference type="EMBL" id="AOG20814.1"/>
    </source>
</evidence>
<evidence type="ECO:0000256" key="7">
    <source>
        <dbReference type="ARBA" id="ARBA00022741"/>
    </source>
</evidence>
<evidence type="ECO:0000256" key="12">
    <source>
        <dbReference type="PIRSR" id="PIRSR035805-1"/>
    </source>
</evidence>
<evidence type="ECO:0000256" key="8">
    <source>
        <dbReference type="ARBA" id="ARBA00022777"/>
    </source>
</evidence>
<organism evidence="17">
    <name type="scientific">Cyprinid herpesvirus 1</name>
    <dbReference type="NCBI Taxonomy" id="317858"/>
    <lineage>
        <taxon>Viruses</taxon>
        <taxon>Duplodnaviria</taxon>
        <taxon>Heunggongvirae</taxon>
        <taxon>Peploviricota</taxon>
        <taxon>Herviviricetes</taxon>
        <taxon>Herpesvirales</taxon>
        <taxon>Alloherpesviridae</taxon>
        <taxon>Cyvirus</taxon>
        <taxon>Cyvirus cyprinidallo1</taxon>
    </lineage>
</organism>
<dbReference type="SUPFAM" id="SSF52540">
    <property type="entry name" value="P-loop containing nucleoside triphosphate hydrolases"/>
    <property type="match status" value="1"/>
</dbReference>
<keyword evidence="5 14" id="KW-0808">Transferase</keyword>
<evidence type="ECO:0000256" key="11">
    <source>
        <dbReference type="ARBA" id="ARBA00048254"/>
    </source>
</evidence>
<dbReference type="GO" id="GO:0004797">
    <property type="term" value="F:thymidine kinase activity"/>
    <property type="evidence" value="ECO:0007669"/>
    <property type="project" value="UniProtKB-EC"/>
</dbReference>
<dbReference type="GO" id="GO:0071897">
    <property type="term" value="P:DNA biosynthetic process"/>
    <property type="evidence" value="ECO:0007669"/>
    <property type="project" value="UniProtKB-KW"/>
</dbReference>
<dbReference type="EMBL" id="KT587200">
    <property type="protein sequence ID" value="AOG20814.1"/>
    <property type="molecule type" value="Genomic_DNA"/>
</dbReference>
<evidence type="ECO:0000256" key="4">
    <source>
        <dbReference type="ARBA" id="ARBA00022634"/>
    </source>
</evidence>
<dbReference type="Pfam" id="PF00265">
    <property type="entry name" value="TK"/>
    <property type="match status" value="1"/>
</dbReference>
<comment type="similarity">
    <text evidence="1 15">Belongs to the thymidine kinase family.</text>
</comment>
<keyword evidence="8 14" id="KW-0418">Kinase</keyword>
<evidence type="ECO:0000256" key="14">
    <source>
        <dbReference type="RuleBase" id="RU000544"/>
    </source>
</evidence>
<feature type="binding site" evidence="13">
    <location>
        <position position="166"/>
    </location>
    <ligand>
        <name>substrate</name>
    </ligand>
</feature>
<dbReference type="FunFam" id="3.40.50.300:FF:000948">
    <property type="entry name" value="Thymidine kinase"/>
    <property type="match status" value="1"/>
</dbReference>
<evidence type="ECO:0000256" key="2">
    <source>
        <dbReference type="ARBA" id="ARBA00012118"/>
    </source>
</evidence>
<dbReference type="InterPro" id="IPR001267">
    <property type="entry name" value="Thymidine_kinase"/>
</dbReference>
<dbReference type="Gene3D" id="3.40.50.300">
    <property type="entry name" value="P-loop containing nucleotide triphosphate hydrolases"/>
    <property type="match status" value="1"/>
</dbReference>
<evidence type="ECO:0000256" key="15">
    <source>
        <dbReference type="RuleBase" id="RU004165"/>
    </source>
</evidence>
<proteinExistence type="inferred from homology"/>
<evidence type="ECO:0000256" key="6">
    <source>
        <dbReference type="ARBA" id="ARBA00022723"/>
    </source>
</evidence>
<dbReference type="EMBL" id="KU672600">
    <property type="protein sequence ID" value="AOG62192.1"/>
    <property type="molecule type" value="Genomic_DNA"/>
</dbReference>
<sequence>MALELILGPMFAGKSTEMCRRLTRLAISGRQCLAVKFSGDTRYTLDAAVVTHNGDKYPALVACKLGDIFEDLIKADAVGIDEGQFFPDLFEVVHKLLALGKIVLVAALDGTYKQTPFEDVLKLIPHCESVVKLTAVCLICRDKEAPFTIRTSSGKDLVLIGGTEAYKSVCRGCLEIFTNSQ</sequence>
<dbReference type="InterPro" id="IPR020633">
    <property type="entry name" value="Thymidine_kinase_CS"/>
</dbReference>
<name>A0A1P8C3Z6_9VIRU</name>
<evidence type="ECO:0000256" key="3">
    <source>
        <dbReference type="ARBA" id="ARBA00020079"/>
    </source>
</evidence>
<dbReference type="PIRSF" id="PIRSF035805">
    <property type="entry name" value="TK_cell"/>
    <property type="match status" value="1"/>
</dbReference>